<organism evidence="1">
    <name type="scientific">bioreactor metagenome</name>
    <dbReference type="NCBI Taxonomy" id="1076179"/>
    <lineage>
        <taxon>unclassified sequences</taxon>
        <taxon>metagenomes</taxon>
        <taxon>ecological metagenomes</taxon>
    </lineage>
</organism>
<accession>A0A645GIZ9</accession>
<protein>
    <recommendedName>
        <fullName evidence="2">Protein kinase domain-containing protein</fullName>
    </recommendedName>
</protein>
<name>A0A645GIZ9_9ZZZZ</name>
<dbReference type="EMBL" id="VSSQ01075206">
    <property type="protein sequence ID" value="MPN25872.1"/>
    <property type="molecule type" value="Genomic_DNA"/>
</dbReference>
<reference evidence="1" key="1">
    <citation type="submission" date="2019-08" db="EMBL/GenBank/DDBJ databases">
        <authorList>
            <person name="Kucharzyk K."/>
            <person name="Murdoch R.W."/>
            <person name="Higgins S."/>
            <person name="Loffler F."/>
        </authorList>
    </citation>
    <scope>NUCLEOTIDE SEQUENCE</scope>
</reference>
<dbReference type="AlphaFoldDB" id="A0A645GIZ9"/>
<evidence type="ECO:0000313" key="1">
    <source>
        <dbReference type="EMBL" id="MPN25872.1"/>
    </source>
</evidence>
<comment type="caution">
    <text evidence="1">The sequence shown here is derived from an EMBL/GenBank/DDBJ whole genome shotgun (WGS) entry which is preliminary data.</text>
</comment>
<sequence>MLSFGLVSPQGQRIYLKYAGAPVINFPSDPALAVRKLRLALPNYHNLRHPALIRLISAHDSESGCLGVFEWAEGLPLGPRPEGYSDFRSMPLVDRLRLYDMICDFHARAEAAGLCIAGFSDAHMIFNAGTGRLILSNIDDYLPLPAINTKSRLPGSPLYLPPEGYRKGDAIDETSNVYTLSALSHCFFGDRIDKTKEAWKAPEKLYQVVLRGLNENRSRRQQSTGEFLSDWREAVRSSRLN</sequence>
<evidence type="ECO:0008006" key="2">
    <source>
        <dbReference type="Google" id="ProtNLM"/>
    </source>
</evidence>
<dbReference type="SUPFAM" id="SSF56112">
    <property type="entry name" value="Protein kinase-like (PK-like)"/>
    <property type="match status" value="1"/>
</dbReference>
<proteinExistence type="predicted"/>
<dbReference type="InterPro" id="IPR011009">
    <property type="entry name" value="Kinase-like_dom_sf"/>
</dbReference>
<gene>
    <name evidence="1" type="ORF">SDC9_173290</name>
</gene>